<dbReference type="Proteomes" id="UP000499080">
    <property type="component" value="Unassembled WGS sequence"/>
</dbReference>
<dbReference type="Gene3D" id="1.25.40.420">
    <property type="match status" value="1"/>
</dbReference>
<name>A0A4Y2HTL6_ARAVE</name>
<dbReference type="FunFam" id="3.30.710.10:FF:000159">
    <property type="entry name" value="Speckle-type POZ protein B"/>
    <property type="match status" value="1"/>
</dbReference>
<reference evidence="2 3" key="1">
    <citation type="journal article" date="2019" name="Sci. Rep.">
        <title>Orb-weaving spider Araneus ventricosus genome elucidates the spidroin gene catalogue.</title>
        <authorList>
            <person name="Kono N."/>
            <person name="Nakamura H."/>
            <person name="Ohtoshi R."/>
            <person name="Moran D.A.P."/>
            <person name="Shinohara A."/>
            <person name="Yoshida Y."/>
            <person name="Fujiwara M."/>
            <person name="Mori M."/>
            <person name="Tomita M."/>
            <person name="Arakawa K."/>
        </authorList>
    </citation>
    <scope>NUCLEOTIDE SEQUENCE [LARGE SCALE GENOMIC DNA]</scope>
</reference>
<dbReference type="PROSITE" id="PS50097">
    <property type="entry name" value="BTB"/>
    <property type="match status" value="1"/>
</dbReference>
<feature type="domain" description="BTB" evidence="1">
    <location>
        <begin position="19"/>
        <end position="80"/>
    </location>
</feature>
<dbReference type="InterPro" id="IPR000210">
    <property type="entry name" value="BTB/POZ_dom"/>
</dbReference>
<dbReference type="Gene3D" id="3.30.710.10">
    <property type="entry name" value="Potassium Channel Kv1.1, Chain A"/>
    <property type="match status" value="1"/>
</dbReference>
<sequence>MPSSLKNDLQNLYQEETLCDFTIKIGDKNLQVHKAMLCARSPVFKRMLTNNMKENQENMMDISDLDEDTVGRMLTFMYTDMAGNLDWETANKLYFAADKYSLITLKSICSEVLKRNLSISNVGEALVLGHMHSDEYLKKIAVEFICGHETEVMSSTEWETFMTEKEHLAAITMHQIFLKKAENRR</sequence>
<dbReference type="PANTHER" id="PTHR24413">
    <property type="entry name" value="SPECKLE-TYPE POZ PROTEIN"/>
    <property type="match status" value="1"/>
</dbReference>
<dbReference type="SMART" id="SM00225">
    <property type="entry name" value="BTB"/>
    <property type="match status" value="1"/>
</dbReference>
<dbReference type="SUPFAM" id="SSF54695">
    <property type="entry name" value="POZ domain"/>
    <property type="match status" value="1"/>
</dbReference>
<evidence type="ECO:0000259" key="1">
    <source>
        <dbReference type="PROSITE" id="PS50097"/>
    </source>
</evidence>
<evidence type="ECO:0000313" key="2">
    <source>
        <dbReference type="EMBL" id="GBM68515.1"/>
    </source>
</evidence>
<comment type="caution">
    <text evidence="2">The sequence shown here is derived from an EMBL/GenBank/DDBJ whole genome shotgun (WGS) entry which is preliminary data.</text>
</comment>
<dbReference type="AlphaFoldDB" id="A0A4Y2HTL6"/>
<dbReference type="Pfam" id="PF00651">
    <property type="entry name" value="BTB"/>
    <property type="match status" value="1"/>
</dbReference>
<dbReference type="OrthoDB" id="6412608at2759"/>
<evidence type="ECO:0000313" key="3">
    <source>
        <dbReference type="Proteomes" id="UP000499080"/>
    </source>
</evidence>
<protein>
    <submittedName>
        <fullName evidence="2">Protein roadkill</fullName>
    </submittedName>
</protein>
<accession>A0A4Y2HTL6</accession>
<keyword evidence="3" id="KW-1185">Reference proteome</keyword>
<dbReference type="InterPro" id="IPR011333">
    <property type="entry name" value="SKP1/BTB/POZ_sf"/>
</dbReference>
<dbReference type="EMBL" id="BGPR01002146">
    <property type="protein sequence ID" value="GBM68515.1"/>
    <property type="molecule type" value="Genomic_DNA"/>
</dbReference>
<gene>
    <name evidence="2" type="primary">rdx_6</name>
    <name evidence="2" type="ORF">AVEN_158089_1</name>
</gene>
<proteinExistence type="predicted"/>
<organism evidence="2 3">
    <name type="scientific">Araneus ventricosus</name>
    <name type="common">Orbweaver spider</name>
    <name type="synonym">Epeira ventricosa</name>
    <dbReference type="NCBI Taxonomy" id="182803"/>
    <lineage>
        <taxon>Eukaryota</taxon>
        <taxon>Metazoa</taxon>
        <taxon>Ecdysozoa</taxon>
        <taxon>Arthropoda</taxon>
        <taxon>Chelicerata</taxon>
        <taxon>Arachnida</taxon>
        <taxon>Araneae</taxon>
        <taxon>Araneomorphae</taxon>
        <taxon>Entelegynae</taxon>
        <taxon>Araneoidea</taxon>
        <taxon>Araneidae</taxon>
        <taxon>Araneus</taxon>
    </lineage>
</organism>